<feature type="compositionally biased region" description="Basic residues" evidence="6">
    <location>
        <begin position="448"/>
        <end position="461"/>
    </location>
</feature>
<feature type="compositionally biased region" description="Polar residues" evidence="6">
    <location>
        <begin position="35"/>
        <end position="59"/>
    </location>
</feature>
<feature type="compositionally biased region" description="Basic and acidic residues" evidence="6">
    <location>
        <begin position="438"/>
        <end position="447"/>
    </location>
</feature>
<feature type="region of interest" description="Disordered" evidence="6">
    <location>
        <begin position="414"/>
        <end position="538"/>
    </location>
</feature>
<organism evidence="8 9">
    <name type="scientific">Triparma verrucosa</name>
    <dbReference type="NCBI Taxonomy" id="1606542"/>
    <lineage>
        <taxon>Eukaryota</taxon>
        <taxon>Sar</taxon>
        <taxon>Stramenopiles</taxon>
        <taxon>Ochrophyta</taxon>
        <taxon>Bolidophyceae</taxon>
        <taxon>Parmales</taxon>
        <taxon>Triparmaceae</taxon>
        <taxon>Triparma</taxon>
    </lineage>
</organism>
<dbReference type="InterPro" id="IPR000719">
    <property type="entry name" value="Prot_kinase_dom"/>
</dbReference>
<feature type="compositionally biased region" description="Polar residues" evidence="6">
    <location>
        <begin position="510"/>
        <end position="525"/>
    </location>
</feature>
<dbReference type="PROSITE" id="PS50011">
    <property type="entry name" value="PROTEIN_KINASE_DOM"/>
    <property type="match status" value="1"/>
</dbReference>
<dbReference type="PROSITE" id="PS00108">
    <property type="entry name" value="PROTEIN_KINASE_ST"/>
    <property type="match status" value="1"/>
</dbReference>
<dbReference type="AlphaFoldDB" id="A0A9W7FAM9"/>
<evidence type="ECO:0000256" key="5">
    <source>
        <dbReference type="PROSITE-ProRule" id="PRU10141"/>
    </source>
</evidence>
<sequence>MSSQTPPVIPRRNPPKPTPRATTTPSSNPNDSNNVKYSPANSATNLQPYTTPQKQQPSPQHYLLNEPTPSPLNAHQQQQQLQHPQHHDYGPPPQTPNTLRNVGRYTLGKLIGRGASGQVYLATIKDPNNPSQSSTIAVKRLSLTSHSPSEVSAIENEIDLLRSLEHKNIVKYLGTENLKDQMQLNIFLQFAEGGSLRQQLNENWGKLNEKQAAGCTLQILSGLSYLHSRLVNHRDIKGANVLVSSTGRLLLTDFGASKRQAAESVASGLKGTPHWMAPEVIKGQQGEDGWTKADVWSVGCTVIEMLTASMPWSNYPNPMAAMYHIANGERPPLTKGVEVSEECNDFIYNCCCVPEPLSRSTVEELLEHVWLSEASEEAAMAEADGEELPEDAMIPGPIKVSKERGSGGIVLAKEMDNREEEGSGKVQKGEAGGEEGEERIKEKEKEKSKKKKKKKKERKLPKTPSDSQIDPPSSNPNPNPVPEMPARPGKKPPSSQPDEKKETRPLPTAPAQTSTLSPTSNAPPSLQQQQEELKLMMEEQARKTLKLQREIDAQQERVLQQQHVQQEIYQQQQQMQEREYLEQQQRGSQQPPSMQPPHKNSPRAKLNIKTDFHQQQYLQNASPSPRWSSLNVTPRGGGERPSGAPAGQFVNNSGSNRPRKMSNSSSIRQQAMQELARSEFDSYHHHKQRLAVSAGVSNVCVTPQAGLSRALPPLQQMRSHTLDGSTHTVPMLPLRQIASAPTAVLQPVIDIINAEKTSQKLIAPLAASAATVHEAEREEKARRKERKRQRQRQREIRAQQQLQQTQDSS</sequence>
<feature type="region of interest" description="Disordered" evidence="6">
    <location>
        <begin position="558"/>
        <end position="604"/>
    </location>
</feature>
<dbReference type="GO" id="GO:0005524">
    <property type="term" value="F:ATP binding"/>
    <property type="evidence" value="ECO:0007669"/>
    <property type="project" value="UniProtKB-UniRule"/>
</dbReference>
<keyword evidence="4 5" id="KW-0067">ATP-binding</keyword>
<keyword evidence="1" id="KW-0808">Transferase</keyword>
<evidence type="ECO:0000256" key="1">
    <source>
        <dbReference type="ARBA" id="ARBA00022679"/>
    </source>
</evidence>
<feature type="compositionally biased region" description="Polar residues" evidence="6">
    <location>
        <begin position="617"/>
        <end position="632"/>
    </location>
</feature>
<dbReference type="CDD" id="cd06606">
    <property type="entry name" value="STKc_MAPKKK"/>
    <property type="match status" value="1"/>
</dbReference>
<feature type="domain" description="Protein kinase" evidence="7">
    <location>
        <begin position="105"/>
        <end position="371"/>
    </location>
</feature>
<feature type="compositionally biased region" description="Polar residues" evidence="6">
    <location>
        <begin position="649"/>
        <end position="672"/>
    </location>
</feature>
<dbReference type="Proteomes" id="UP001165160">
    <property type="component" value="Unassembled WGS sequence"/>
</dbReference>
<protein>
    <recommendedName>
        <fullName evidence="7">Protein kinase domain-containing protein</fullName>
    </recommendedName>
</protein>
<evidence type="ECO:0000259" key="7">
    <source>
        <dbReference type="PROSITE" id="PS50011"/>
    </source>
</evidence>
<dbReference type="InterPro" id="IPR050538">
    <property type="entry name" value="MAP_kinase_kinase_kinase"/>
</dbReference>
<dbReference type="InterPro" id="IPR011009">
    <property type="entry name" value="Kinase-like_dom_sf"/>
</dbReference>
<dbReference type="Gene3D" id="1.10.510.10">
    <property type="entry name" value="Transferase(Phosphotransferase) domain 1"/>
    <property type="match status" value="1"/>
</dbReference>
<feature type="compositionally biased region" description="Basic and acidic residues" evidence="6">
    <location>
        <begin position="773"/>
        <end position="782"/>
    </location>
</feature>
<reference evidence="9" key="1">
    <citation type="journal article" date="2023" name="Commun. Biol.">
        <title>Genome analysis of Parmales, the sister group of diatoms, reveals the evolutionary specialization of diatoms from phago-mixotrophs to photoautotrophs.</title>
        <authorList>
            <person name="Ban H."/>
            <person name="Sato S."/>
            <person name="Yoshikawa S."/>
            <person name="Yamada K."/>
            <person name="Nakamura Y."/>
            <person name="Ichinomiya M."/>
            <person name="Sato N."/>
            <person name="Blanc-Mathieu R."/>
            <person name="Endo H."/>
            <person name="Kuwata A."/>
            <person name="Ogata H."/>
        </authorList>
    </citation>
    <scope>NUCLEOTIDE SEQUENCE [LARGE SCALE GENOMIC DNA]</scope>
    <source>
        <strain evidence="9">NIES 3699</strain>
    </source>
</reference>
<evidence type="ECO:0000313" key="9">
    <source>
        <dbReference type="Proteomes" id="UP001165160"/>
    </source>
</evidence>
<feature type="compositionally biased region" description="Pro residues" evidence="6">
    <location>
        <begin position="473"/>
        <end position="485"/>
    </location>
</feature>
<dbReference type="PANTHER" id="PTHR48016:SF56">
    <property type="entry name" value="MAPKK KINASE"/>
    <property type="match status" value="1"/>
</dbReference>
<dbReference type="InterPro" id="IPR017441">
    <property type="entry name" value="Protein_kinase_ATP_BS"/>
</dbReference>
<name>A0A9W7FAM9_9STRA</name>
<feature type="region of interest" description="Disordered" evidence="6">
    <location>
        <begin position="770"/>
        <end position="809"/>
    </location>
</feature>
<dbReference type="PANTHER" id="PTHR48016">
    <property type="entry name" value="MAP KINASE KINASE KINASE SSK2-RELATED-RELATED"/>
    <property type="match status" value="1"/>
</dbReference>
<proteinExistence type="predicted"/>
<evidence type="ECO:0000256" key="6">
    <source>
        <dbReference type="SAM" id="MobiDB-lite"/>
    </source>
</evidence>
<dbReference type="GO" id="GO:0004672">
    <property type="term" value="F:protein kinase activity"/>
    <property type="evidence" value="ECO:0007669"/>
    <property type="project" value="InterPro"/>
</dbReference>
<evidence type="ECO:0000313" key="8">
    <source>
        <dbReference type="EMBL" id="GMI07474.1"/>
    </source>
</evidence>
<accession>A0A9W7FAM9</accession>
<feature type="compositionally biased region" description="Low complexity" evidence="6">
    <location>
        <begin position="798"/>
        <end position="809"/>
    </location>
</feature>
<feature type="region of interest" description="Disordered" evidence="6">
    <location>
        <begin position="617"/>
        <end position="678"/>
    </location>
</feature>
<dbReference type="PROSITE" id="PS00107">
    <property type="entry name" value="PROTEIN_KINASE_ATP"/>
    <property type="match status" value="1"/>
</dbReference>
<dbReference type="SMART" id="SM00220">
    <property type="entry name" value="S_TKc"/>
    <property type="match status" value="1"/>
</dbReference>
<feature type="compositionally biased region" description="Low complexity" evidence="6">
    <location>
        <begin position="558"/>
        <end position="575"/>
    </location>
</feature>
<dbReference type="InterPro" id="IPR008271">
    <property type="entry name" value="Ser/Thr_kinase_AS"/>
</dbReference>
<dbReference type="EMBL" id="BRXX01000365">
    <property type="protein sequence ID" value="GMI07474.1"/>
    <property type="molecule type" value="Genomic_DNA"/>
</dbReference>
<gene>
    <name evidence="8" type="ORF">TrVE_jg8425</name>
</gene>
<keyword evidence="9" id="KW-1185">Reference proteome</keyword>
<dbReference type="Pfam" id="PF00069">
    <property type="entry name" value="Pkinase"/>
    <property type="match status" value="1"/>
</dbReference>
<evidence type="ECO:0000256" key="2">
    <source>
        <dbReference type="ARBA" id="ARBA00022741"/>
    </source>
</evidence>
<comment type="caution">
    <text evidence="8">The sequence shown here is derived from an EMBL/GenBank/DDBJ whole genome shotgun (WGS) entry which is preliminary data.</text>
</comment>
<feature type="binding site" evidence="5">
    <location>
        <position position="139"/>
    </location>
    <ligand>
        <name>ATP</name>
        <dbReference type="ChEBI" id="CHEBI:30616"/>
    </ligand>
</feature>
<feature type="region of interest" description="Disordered" evidence="6">
    <location>
        <begin position="1"/>
        <end position="101"/>
    </location>
</feature>
<evidence type="ECO:0000256" key="4">
    <source>
        <dbReference type="ARBA" id="ARBA00022840"/>
    </source>
</evidence>
<dbReference type="SUPFAM" id="SSF56112">
    <property type="entry name" value="Protein kinase-like (PK-like)"/>
    <property type="match status" value="1"/>
</dbReference>
<keyword evidence="3" id="KW-0418">Kinase</keyword>
<feature type="compositionally biased region" description="Basic and acidic residues" evidence="6">
    <location>
        <begin position="414"/>
        <end position="423"/>
    </location>
</feature>
<keyword evidence="2 5" id="KW-0547">Nucleotide-binding</keyword>
<evidence type="ECO:0000256" key="3">
    <source>
        <dbReference type="ARBA" id="ARBA00022777"/>
    </source>
</evidence>
<feature type="compositionally biased region" description="Low complexity" evidence="6">
    <location>
        <begin position="19"/>
        <end position="34"/>
    </location>
</feature>